<keyword evidence="1" id="KW-0433">Leucine-rich repeat</keyword>
<dbReference type="SUPFAM" id="SSF52058">
    <property type="entry name" value="L domain-like"/>
    <property type="match status" value="2"/>
</dbReference>
<proteinExistence type="predicted"/>
<evidence type="ECO:0000256" key="1">
    <source>
        <dbReference type="ARBA" id="ARBA00022614"/>
    </source>
</evidence>
<dbReference type="OrthoDB" id="2021138at2759"/>
<dbReference type="PROSITE" id="PS51450">
    <property type="entry name" value="LRR"/>
    <property type="match status" value="3"/>
</dbReference>
<dbReference type="SMART" id="SM00365">
    <property type="entry name" value="LRR_SD22"/>
    <property type="match status" value="6"/>
</dbReference>
<evidence type="ECO:0000256" key="4">
    <source>
        <dbReference type="SAM" id="MobiDB-lite"/>
    </source>
</evidence>
<comment type="caution">
    <text evidence="7">The sequence shown here is derived from an EMBL/GenBank/DDBJ whole genome shotgun (WGS) entry which is preliminary data.</text>
</comment>
<reference evidence="7 8" key="1">
    <citation type="submission" date="2019-02" db="EMBL/GenBank/DDBJ databases">
        <title>Genome sequencing of the rare red list fungi Hericium alpestre (H. flagellum).</title>
        <authorList>
            <person name="Buettner E."/>
            <person name="Kellner H."/>
        </authorList>
    </citation>
    <scope>NUCLEOTIDE SEQUENCE [LARGE SCALE GENOMIC DNA]</scope>
    <source>
        <strain evidence="7 8">DSM 108284</strain>
    </source>
</reference>
<feature type="domain" description="PPM-type phosphatase" evidence="6">
    <location>
        <begin position="996"/>
        <end position="1265"/>
    </location>
</feature>
<feature type="domain" description="Guanylate cyclase" evidence="5">
    <location>
        <begin position="1311"/>
        <end position="1447"/>
    </location>
</feature>
<dbReference type="SMART" id="SM00369">
    <property type="entry name" value="LRR_TYP"/>
    <property type="match status" value="10"/>
</dbReference>
<dbReference type="SMART" id="SM00364">
    <property type="entry name" value="LRR_BAC"/>
    <property type="match status" value="10"/>
</dbReference>
<dbReference type="SUPFAM" id="SSF81606">
    <property type="entry name" value="PP2C-like"/>
    <property type="match status" value="1"/>
</dbReference>
<feature type="compositionally biased region" description="Basic and acidic residues" evidence="4">
    <location>
        <begin position="81"/>
        <end position="90"/>
    </location>
</feature>
<gene>
    <name evidence="7" type="ORF">EWM64_g1247</name>
</gene>
<dbReference type="Gene3D" id="3.30.70.1230">
    <property type="entry name" value="Nucleotide cyclase"/>
    <property type="match status" value="1"/>
</dbReference>
<dbReference type="Pfam" id="PF13855">
    <property type="entry name" value="LRR_8"/>
    <property type="match status" value="3"/>
</dbReference>
<dbReference type="PROSITE" id="PS50125">
    <property type="entry name" value="GUANYLATE_CYCLASE_2"/>
    <property type="match status" value="1"/>
</dbReference>
<dbReference type="SUPFAM" id="SSF55073">
    <property type="entry name" value="Nucleotide cyclase"/>
    <property type="match status" value="1"/>
</dbReference>
<sequence length="1707" mass="191069">MSARSDVVEDTSLSTSGGSSSTTSISNFSNTSSIHDAEEAIPEKQSVENVPQMTNWKRPDLRKTKSSNNLLSIIRRSRSKRGTDSDRTTLPDDAPPLPSRKSEEISRSNSGSRHWKRKAKALLYGPPPSPNWDFNLSRMDGVVDPSVLPSPNRTNLVRTPIRTFDAPILSLGYPGTVTYYPLFSWSAADIPQCLNSSVWDPPQSWAVGGKEELPEPEHSDPEEDIFLPPKATRPDSRATSAMLEASRKRVHSRTLSRQFLPERAPITQIQVRVYRAGGGYGLDGSYEILSIPLHATVAELDPVLRKRLTNGDTVAYQLHIREHGRDRLLSVDDRPANILWIRLHVAGFQPVDHAEEWTSMDLECVAIFSYKSAELGNLGNEITFENYDRIDMTNRRMRAIPLALYGHAEEIQTLVLDRNPMLSVPIDFAQMCTRLRELSLSTMAINRVPSGVSHFSELESLDLSCNRIADLEHAGLENLPKLTKLDLKSHRMEKLPESFRKLRSLKVLNASNGKFDTFPSVLCDLPELTDLDISFNTISVLPDTIGRLGKLRRLTLVGNQLSRFPESFSDLSALHTLNANRNRLVDIAPVTRLTSLTHLRIKNNFVRDLEIPSGPCLLSIDASHNLSERAFVRPRLHPHPPLSLTFLDLSHVNLTSLDNLPLADLACLEVLRLDHNRLTVLPDSIEKLGRLISLSCRHNRLRTIPSTIHRLQRLEVLHASSNHLTEIPSNIWNCGLLTELNLTANALEIWHPPLGPADVGASLDLTVPIIEQRKVSVTSLGSTSSYPLRSSVPLVTSLKRLYLGQNKLTDNVLPLLATLSELRVLNMSFNEVYQLPGHFFKDLSRLEELYLSGNHLLTFPTEHLEELFFLRILFLNGNRFHTLPIELSNLTNLTMLDMGSNVLKYNISNTEFDWNWNYNKKLQYLNLSDNKQLEIKPDRETVRPAFQHTDEPLAGFSSKLRVLGLIDVTTTFATDIPEDNKRQRVRTTVSEVNGMVYGIADFPGQREHVCMFDVVQPSFRHKPDEALFAVIGRTRANIGDNVMGRHLYINVTSAIVKELDRCPDDNPTNVLRRSFLGLNKTCYNYLRGISVEKLNDPPGYPTALGNVEEMEGLVPDLESSASQDIKFRSLSCTGVVVYVKGRTLYTANNGNSMAVVSCNGTANLLSCRHDEFDRTEMTRIRAAEGWFSPDEKIADVSTVSRTSYDLTDDDEFIIIANEGVWLNVPVQLAVDIVRSERGDPMRGAQKLRDFAMSYDGDTTIMVMVVAMPRGTRMEELGEDLPSTAMRQPPSPLAYYPPSPHDEVLAPTGHMALVFTDIRNSTHLWETNGSMATAIRLHHALLRQQIRDCGGYQVKTEGDAFVVAFQSVSAALLWCLNVQVELMYQPWPKELLNSKDGMELYDTHGNLIARGLAVRMGLHCGVPVCGPDPVTKRMDYFGPMVNRAARISACAEGGQILLSVDALNEIQSRIPLEKSMSAMPMDSVSKARISACAEEGKVLLKVWELNAVQTSNFTDKRISRRAMPVDPIIEAIRNHNVVVASMGEVKLKNLEVPEVLSSVYPRQLLGRKEADCPLIRALAARSLCTPDHLRELSLLCIRLEAVASKRVFKPQQTLDVEDDIEELGGHDDSRYMYGDPAVLLPAYPETMCLADTVSALEHLLLRLETALSIIDTHFQDMHLASIMETLIQRRGRSLSPDRLQQILNLLST</sequence>
<organism evidence="7 8">
    <name type="scientific">Hericium alpestre</name>
    <dbReference type="NCBI Taxonomy" id="135208"/>
    <lineage>
        <taxon>Eukaryota</taxon>
        <taxon>Fungi</taxon>
        <taxon>Dikarya</taxon>
        <taxon>Basidiomycota</taxon>
        <taxon>Agaricomycotina</taxon>
        <taxon>Agaricomycetes</taxon>
        <taxon>Russulales</taxon>
        <taxon>Hericiaceae</taxon>
        <taxon>Hericium</taxon>
    </lineage>
</organism>
<dbReference type="InterPro" id="IPR055071">
    <property type="entry name" value="RA_PHLPP-like"/>
</dbReference>
<feature type="region of interest" description="Disordered" evidence="4">
    <location>
        <begin position="1"/>
        <end position="114"/>
    </location>
</feature>
<dbReference type="InterPro" id="IPR032675">
    <property type="entry name" value="LRR_dom_sf"/>
</dbReference>
<dbReference type="Gene3D" id="3.60.40.10">
    <property type="entry name" value="PPM-type phosphatase domain"/>
    <property type="match status" value="1"/>
</dbReference>
<dbReference type="InterPro" id="IPR001611">
    <property type="entry name" value="Leu-rich_rpt"/>
</dbReference>
<dbReference type="InterPro" id="IPR050216">
    <property type="entry name" value="LRR_domain-containing"/>
</dbReference>
<dbReference type="EMBL" id="SFCI01000080">
    <property type="protein sequence ID" value="TFY82765.1"/>
    <property type="molecule type" value="Genomic_DNA"/>
</dbReference>
<feature type="compositionally biased region" description="Basic and acidic residues" evidence="4">
    <location>
        <begin position="209"/>
        <end position="219"/>
    </location>
</feature>
<dbReference type="Pfam" id="PF00211">
    <property type="entry name" value="Guanylate_cyc"/>
    <property type="match status" value="1"/>
</dbReference>
<dbReference type="InterPro" id="IPR001932">
    <property type="entry name" value="PPM-type_phosphatase-like_dom"/>
</dbReference>
<dbReference type="PROSITE" id="PS51746">
    <property type="entry name" value="PPM_2"/>
    <property type="match status" value="1"/>
</dbReference>
<dbReference type="Gene3D" id="3.80.10.10">
    <property type="entry name" value="Ribonuclease Inhibitor"/>
    <property type="match status" value="3"/>
</dbReference>
<dbReference type="CDD" id="cd00143">
    <property type="entry name" value="PP2Cc"/>
    <property type="match status" value="1"/>
</dbReference>
<feature type="compositionally biased region" description="Basic and acidic residues" evidence="4">
    <location>
        <begin position="35"/>
        <end position="46"/>
    </location>
</feature>
<dbReference type="GO" id="GO:0009190">
    <property type="term" value="P:cyclic nucleotide biosynthetic process"/>
    <property type="evidence" value="ECO:0007669"/>
    <property type="project" value="InterPro"/>
</dbReference>
<feature type="compositionally biased region" description="Low complexity" evidence="4">
    <location>
        <begin position="11"/>
        <end position="34"/>
    </location>
</feature>
<dbReference type="Pfam" id="PF00481">
    <property type="entry name" value="PP2C"/>
    <property type="match status" value="2"/>
</dbReference>
<dbReference type="InterPro" id="IPR003591">
    <property type="entry name" value="Leu-rich_rpt_typical-subtyp"/>
</dbReference>
<dbReference type="GO" id="GO:0035556">
    <property type="term" value="P:intracellular signal transduction"/>
    <property type="evidence" value="ECO:0007669"/>
    <property type="project" value="InterPro"/>
</dbReference>
<accession>A0A4Z0A7P8</accession>
<dbReference type="Proteomes" id="UP000298061">
    <property type="component" value="Unassembled WGS sequence"/>
</dbReference>
<dbReference type="Pfam" id="PF23010">
    <property type="entry name" value="RA_3"/>
    <property type="match status" value="1"/>
</dbReference>
<dbReference type="CDD" id="cd07302">
    <property type="entry name" value="CHD"/>
    <property type="match status" value="1"/>
</dbReference>
<keyword evidence="8" id="KW-1185">Reference proteome</keyword>
<keyword evidence="2" id="KW-0479">Metal-binding</keyword>
<evidence type="ECO:0000256" key="2">
    <source>
        <dbReference type="ARBA" id="ARBA00022723"/>
    </source>
</evidence>
<evidence type="ECO:0000259" key="6">
    <source>
        <dbReference type="PROSITE" id="PS51746"/>
    </source>
</evidence>
<keyword evidence="3" id="KW-0677">Repeat</keyword>
<dbReference type="SMART" id="SM00332">
    <property type="entry name" value="PP2Cc"/>
    <property type="match status" value="1"/>
</dbReference>
<name>A0A4Z0A7P8_9AGAM</name>
<dbReference type="PANTHER" id="PTHR48051">
    <property type="match status" value="1"/>
</dbReference>
<dbReference type="GO" id="GO:0005737">
    <property type="term" value="C:cytoplasm"/>
    <property type="evidence" value="ECO:0007669"/>
    <property type="project" value="TreeGrafter"/>
</dbReference>
<dbReference type="InterPro" id="IPR001054">
    <property type="entry name" value="A/G_cyclase"/>
</dbReference>
<dbReference type="SMART" id="SM00044">
    <property type="entry name" value="CYCc"/>
    <property type="match status" value="1"/>
</dbReference>
<evidence type="ECO:0008006" key="9">
    <source>
        <dbReference type="Google" id="ProtNLM"/>
    </source>
</evidence>
<protein>
    <recommendedName>
        <fullName evidence="9">Adenylate cyclase</fullName>
    </recommendedName>
</protein>
<dbReference type="InterPro" id="IPR029787">
    <property type="entry name" value="Nucleotide_cyclase"/>
</dbReference>
<dbReference type="PANTHER" id="PTHR48051:SF1">
    <property type="entry name" value="RAS SUPPRESSOR PROTEIN 1"/>
    <property type="match status" value="1"/>
</dbReference>
<evidence type="ECO:0000256" key="3">
    <source>
        <dbReference type="ARBA" id="ARBA00022737"/>
    </source>
</evidence>
<evidence type="ECO:0000313" key="7">
    <source>
        <dbReference type="EMBL" id="TFY82765.1"/>
    </source>
</evidence>
<evidence type="ECO:0000313" key="8">
    <source>
        <dbReference type="Proteomes" id="UP000298061"/>
    </source>
</evidence>
<dbReference type="Pfam" id="PF00560">
    <property type="entry name" value="LRR_1"/>
    <property type="match status" value="1"/>
</dbReference>
<evidence type="ECO:0000259" key="5">
    <source>
        <dbReference type="PROSITE" id="PS50125"/>
    </source>
</evidence>
<dbReference type="InterPro" id="IPR036457">
    <property type="entry name" value="PPM-type-like_dom_sf"/>
</dbReference>
<feature type="region of interest" description="Disordered" evidence="4">
    <location>
        <begin position="205"/>
        <end position="241"/>
    </location>
</feature>
<dbReference type="GO" id="GO:0046872">
    <property type="term" value="F:metal ion binding"/>
    <property type="evidence" value="ECO:0007669"/>
    <property type="project" value="UniProtKB-KW"/>
</dbReference>
<dbReference type="STRING" id="135208.A0A4Z0A7P8"/>